<dbReference type="OrthoDB" id="10262032at2759"/>
<dbReference type="SUPFAM" id="SSF53448">
    <property type="entry name" value="Nucleotide-diphospho-sugar transferases"/>
    <property type="match status" value="1"/>
</dbReference>
<dbReference type="AlphaFoldDB" id="A0A9J5YDH1"/>
<evidence type="ECO:0000313" key="3">
    <source>
        <dbReference type="EMBL" id="KAG5597632.1"/>
    </source>
</evidence>
<organism evidence="3 4">
    <name type="scientific">Solanum commersonii</name>
    <name type="common">Commerson's wild potato</name>
    <name type="synonym">Commerson's nightshade</name>
    <dbReference type="NCBI Taxonomy" id="4109"/>
    <lineage>
        <taxon>Eukaryota</taxon>
        <taxon>Viridiplantae</taxon>
        <taxon>Streptophyta</taxon>
        <taxon>Embryophyta</taxon>
        <taxon>Tracheophyta</taxon>
        <taxon>Spermatophyta</taxon>
        <taxon>Magnoliopsida</taxon>
        <taxon>eudicotyledons</taxon>
        <taxon>Gunneridae</taxon>
        <taxon>Pentapetalae</taxon>
        <taxon>asterids</taxon>
        <taxon>lamiids</taxon>
        <taxon>Solanales</taxon>
        <taxon>Solanaceae</taxon>
        <taxon>Solanoideae</taxon>
        <taxon>Solaneae</taxon>
        <taxon>Solanum</taxon>
    </lineage>
</organism>
<evidence type="ECO:0000313" key="4">
    <source>
        <dbReference type="Proteomes" id="UP000824120"/>
    </source>
</evidence>
<evidence type="ECO:0000256" key="1">
    <source>
        <dbReference type="ARBA" id="ARBA00022679"/>
    </source>
</evidence>
<keyword evidence="4" id="KW-1185">Reference proteome</keyword>
<dbReference type="GO" id="GO:0008690">
    <property type="term" value="F:3-deoxy-manno-octulosonate cytidylyltransferase activity"/>
    <property type="evidence" value="ECO:0007669"/>
    <property type="project" value="TreeGrafter"/>
</dbReference>
<gene>
    <name evidence="3" type="ORF">H5410_038864</name>
</gene>
<proteinExistence type="predicted"/>
<dbReference type="PANTHER" id="PTHR42866:SF2">
    <property type="entry name" value="3-DEOXY-MANNO-OCTULOSONATE CYTIDYLYLTRANSFERASE, MITOCHONDRIAL"/>
    <property type="match status" value="1"/>
</dbReference>
<name>A0A9J5YDH1_SOLCO</name>
<evidence type="ECO:0008006" key="5">
    <source>
        <dbReference type="Google" id="ProtNLM"/>
    </source>
</evidence>
<dbReference type="EMBL" id="JACXVP010000007">
    <property type="protein sequence ID" value="KAG5597632.1"/>
    <property type="molecule type" value="Genomic_DNA"/>
</dbReference>
<dbReference type="GO" id="GO:0005829">
    <property type="term" value="C:cytosol"/>
    <property type="evidence" value="ECO:0007669"/>
    <property type="project" value="TreeGrafter"/>
</dbReference>
<keyword evidence="2" id="KW-0548">Nucleotidyltransferase</keyword>
<dbReference type="PANTHER" id="PTHR42866">
    <property type="entry name" value="3-DEOXY-MANNO-OCTULOSONATE CYTIDYLYLTRANSFERASE"/>
    <property type="match status" value="1"/>
</dbReference>
<dbReference type="Proteomes" id="UP000824120">
    <property type="component" value="Chromosome 7"/>
</dbReference>
<reference evidence="3 4" key="1">
    <citation type="submission" date="2020-09" db="EMBL/GenBank/DDBJ databases">
        <title>De no assembly of potato wild relative species, Solanum commersonii.</title>
        <authorList>
            <person name="Cho K."/>
        </authorList>
    </citation>
    <scope>NUCLEOTIDE SEQUENCE [LARGE SCALE GENOMIC DNA]</scope>
    <source>
        <strain evidence="3">LZ3.2</strain>
        <tissue evidence="3">Leaf</tissue>
    </source>
</reference>
<dbReference type="Gene3D" id="3.90.550.10">
    <property type="entry name" value="Spore Coat Polysaccharide Biosynthesis Protein SpsA, Chain A"/>
    <property type="match status" value="1"/>
</dbReference>
<keyword evidence="1" id="KW-0808">Transferase</keyword>
<protein>
    <recommendedName>
        <fullName evidence="5">3-deoxy-manno-octulosonate cytidylyltransferase</fullName>
    </recommendedName>
</protein>
<accession>A0A9J5YDH1</accession>
<dbReference type="InterPro" id="IPR003329">
    <property type="entry name" value="Cytidylyl_trans"/>
</dbReference>
<evidence type="ECO:0000256" key="2">
    <source>
        <dbReference type="ARBA" id="ARBA00022695"/>
    </source>
</evidence>
<sequence length="113" mass="12704">MDPKWSSCRSCNGRCFRSRVIGIIPARFASRKYDIVVNIQGDEPLIEPEIIDGIVKALQWMNLVVCMQVIKVGHETHGVDTPEDVCRQDRAVHAGEKLVLEQSKILLDDFGVV</sequence>
<dbReference type="Pfam" id="PF02348">
    <property type="entry name" value="CTP_transf_3"/>
    <property type="match status" value="1"/>
</dbReference>
<dbReference type="InterPro" id="IPR029044">
    <property type="entry name" value="Nucleotide-diphossugar_trans"/>
</dbReference>
<comment type="caution">
    <text evidence="3">The sequence shown here is derived from an EMBL/GenBank/DDBJ whole genome shotgun (WGS) entry which is preliminary data.</text>
</comment>